<dbReference type="KEGG" id="err:DVR09_15180"/>
<reference evidence="1 2" key="1">
    <citation type="submission" date="2018-07" db="EMBL/GenBank/DDBJ databases">
        <title>Genome sequence of Erythrobacter strain YH-07, an antagonistic bacterium isolated from Yellow Sea.</title>
        <authorList>
            <person name="Tang T."/>
            <person name="Liu Q."/>
            <person name="Sun X."/>
        </authorList>
    </citation>
    <scope>NUCLEOTIDE SEQUENCE [LARGE SCALE GENOMIC DNA]</scope>
    <source>
        <strain evidence="1 2">YH-07</strain>
        <plasmid evidence="1 2">unnamed</plasmid>
    </source>
</reference>
<dbReference type="Proteomes" id="UP000254508">
    <property type="component" value="Plasmid unnamed"/>
</dbReference>
<keyword evidence="1" id="KW-0614">Plasmid</keyword>
<evidence type="ECO:0000313" key="2">
    <source>
        <dbReference type="Proteomes" id="UP000254508"/>
    </source>
</evidence>
<keyword evidence="2" id="KW-1185">Reference proteome</keyword>
<accession>A0A345YIP5</accession>
<dbReference type="AlphaFoldDB" id="A0A345YIP5"/>
<name>A0A345YIP5_9SPHN</name>
<proteinExistence type="predicted"/>
<dbReference type="EMBL" id="CP031358">
    <property type="protein sequence ID" value="AXK43797.1"/>
    <property type="molecule type" value="Genomic_DNA"/>
</dbReference>
<dbReference type="RefSeq" id="WP_115418110.1">
    <property type="nucleotide sequence ID" value="NZ_CP031358.1"/>
</dbReference>
<geneLocation type="plasmid" evidence="1 2">
    <name>unnamed</name>
</geneLocation>
<evidence type="ECO:0000313" key="1">
    <source>
        <dbReference type="EMBL" id="AXK43797.1"/>
    </source>
</evidence>
<sequence>MNKIALVAAASAAALTIAAEDTGPYRADKFPLLAAAGFTFSKDGALAPGGDEPIRRTATLDKLEGRLANVRYMAAAMDEFDIGSTDQPTDVNGRRQFEHLMSESFPDRWTGYIYVAMRRFQRDGEFTKLALMLGMLIAYEDKLISGRALLESIALDLVQMADLRDDDGEKGREA</sequence>
<gene>
    <name evidence="1" type="ORF">DVR09_15180</name>
</gene>
<organism evidence="1 2">
    <name type="scientific">Erythrobacter aureus</name>
    <dbReference type="NCBI Taxonomy" id="2182384"/>
    <lineage>
        <taxon>Bacteria</taxon>
        <taxon>Pseudomonadati</taxon>
        <taxon>Pseudomonadota</taxon>
        <taxon>Alphaproteobacteria</taxon>
        <taxon>Sphingomonadales</taxon>
        <taxon>Erythrobacteraceae</taxon>
        <taxon>Erythrobacter/Porphyrobacter group</taxon>
        <taxon>Erythrobacter</taxon>
    </lineage>
</organism>
<protein>
    <submittedName>
        <fullName evidence="1">Uncharacterized protein</fullName>
    </submittedName>
</protein>